<evidence type="ECO:0000313" key="2">
    <source>
        <dbReference type="EMBL" id="MET3576183.1"/>
    </source>
</evidence>
<dbReference type="Proteomes" id="UP001549099">
    <property type="component" value="Unassembled WGS sequence"/>
</dbReference>
<dbReference type="PROSITE" id="PS50965">
    <property type="entry name" value="NERD"/>
    <property type="match status" value="1"/>
</dbReference>
<dbReference type="EMBL" id="JBEPLW010000017">
    <property type="protein sequence ID" value="MET3576183.1"/>
    <property type="molecule type" value="Genomic_DNA"/>
</dbReference>
<feature type="domain" description="NERD" evidence="1">
    <location>
        <begin position="39"/>
        <end position="158"/>
    </location>
</feature>
<organism evidence="2 3">
    <name type="scientific">Bhargavaea ullalensis</name>
    <dbReference type="NCBI Taxonomy" id="1265685"/>
    <lineage>
        <taxon>Bacteria</taxon>
        <taxon>Bacillati</taxon>
        <taxon>Bacillota</taxon>
        <taxon>Bacilli</taxon>
        <taxon>Bacillales</taxon>
        <taxon>Caryophanaceae</taxon>
        <taxon>Bhargavaea</taxon>
    </lineage>
</organism>
<accession>A0ABV2GD24</accession>
<sequence length="328" mass="37997">MQERRYPIDLVRARRSEFRLVAGHEKKKFFGEQASRIEAGYKGELAVDQYLRHVQLPGWWTVLRDVRLEISHNYIAQFDTLIITEKGIWIIEAKMIRGTLHWLEYPRRIERIEPDGTVLTFDCPIIQVENQKVALRNWLLDRNLDIPVAGVVAFATKNTWMNLPANSTIISVKELHHYLNKSFRNLPLVENSLAKSAFIRIHTEQLGPDLTTSAERHHLLKTDFLTGLLCDNCGSELDRDTQRQYSCTRCRRVDSDESIARALLDYVLTIKPVVTTKEFVSFLKVVPESTARRHLGSHLDPIGWGKTAAYSFCALRHLHKDRLKKRES</sequence>
<evidence type="ECO:0000259" key="1">
    <source>
        <dbReference type="PROSITE" id="PS50965"/>
    </source>
</evidence>
<gene>
    <name evidence="2" type="ORF">ABID49_002098</name>
</gene>
<comment type="caution">
    <text evidence="2">The sequence shown here is derived from an EMBL/GenBank/DDBJ whole genome shotgun (WGS) entry which is preliminary data.</text>
</comment>
<proteinExistence type="predicted"/>
<keyword evidence="3" id="KW-1185">Reference proteome</keyword>
<dbReference type="Pfam" id="PF08378">
    <property type="entry name" value="NERD"/>
    <property type="match status" value="1"/>
</dbReference>
<reference evidence="2 3" key="1">
    <citation type="submission" date="2024-06" db="EMBL/GenBank/DDBJ databases">
        <title>Genomic Encyclopedia of Type Strains, Phase IV (KMG-IV): sequencing the most valuable type-strain genomes for metagenomic binning, comparative biology and taxonomic classification.</title>
        <authorList>
            <person name="Goeker M."/>
        </authorList>
    </citation>
    <scope>NUCLEOTIDE SEQUENCE [LARGE SCALE GENOMIC DNA]</scope>
    <source>
        <strain evidence="2 3">DSM 26128</strain>
    </source>
</reference>
<name>A0ABV2GD24_9BACL</name>
<evidence type="ECO:0000313" key="3">
    <source>
        <dbReference type="Proteomes" id="UP001549099"/>
    </source>
</evidence>
<dbReference type="InterPro" id="IPR011528">
    <property type="entry name" value="NERD"/>
</dbReference>
<dbReference type="RefSeq" id="WP_354198004.1">
    <property type="nucleotide sequence ID" value="NZ_JBEPLW010000017.1"/>
</dbReference>
<protein>
    <recommendedName>
        <fullName evidence="1">NERD domain-containing protein</fullName>
    </recommendedName>
</protein>